<feature type="region of interest" description="Disordered" evidence="2">
    <location>
        <begin position="447"/>
        <end position="466"/>
    </location>
</feature>
<accession>A0A4R1QLM6</accession>
<organism evidence="5 6">
    <name type="scientific">Kineothrix alysoides</name>
    <dbReference type="NCBI Taxonomy" id="1469948"/>
    <lineage>
        <taxon>Bacteria</taxon>
        <taxon>Bacillati</taxon>
        <taxon>Bacillota</taxon>
        <taxon>Clostridia</taxon>
        <taxon>Lachnospirales</taxon>
        <taxon>Lachnospiraceae</taxon>
        <taxon>Kineothrix</taxon>
    </lineage>
</organism>
<evidence type="ECO:0000259" key="4">
    <source>
        <dbReference type="Pfam" id="PF25023"/>
    </source>
</evidence>
<dbReference type="NCBIfam" id="TIGR03696">
    <property type="entry name" value="Rhs_assc_core"/>
    <property type="match status" value="1"/>
</dbReference>
<sequence length="1626" mass="185194">MSTLERNRVFEQSALEEFEQGADSVLQSAEDISVRMASHMGTVVSLCQSVPSEAREPGLSELASQAGREIAGKDYSTIRERIRKEMGTIRDTVYTFDKQAAEAQAEATHVSARAGGMIETLGSLLETGLLELPYEDFQETLGEFKREMEETVPDIEEKMKYAEDILGGLQSYAALYSSDPVHLATGNLYYGKEALRVEGDPPLKLSLYYNAISRRKGTLLRNWTHSWQIRLREEKGGPVIDWEDGARYRFTLREGKRYQCQQYAAMELVKEEDGYRLHRKDAEGKRDYLFSGEGTLLRVEERNGRILNLRWDEEERLSFLEDKQGNSLSFRYHGDGTLEIVSDHTGRSSRFSYGSGRLKGITNPMGGTEAYTYAENGKLCTIQNEEGNVIVRNHYDNRRRILRQEYPGGGEQCYLYLDRENKVRFTECDGTVTDYIHDSKLRHRKARQGEKEEGYSYTPQGQLHCHTDARGGKEEYRYREEGEWIYRKDRDGTEEQAVYDESGSLSAFLHKDGGETTYGYDGEGRMVCVTSPMGRKTEAAYDGEGRVIALRYPGLGECSAVYDDRGRITKLMLPDGVEYRYRYDALNQLVETWDEEGKSTRLTYDELNRLTGVTLPDGEERSYDYNACGSLTRETTRDGSTLWTYGAMEELLKQTDSMGREVCFDKDSLRRITRVRLPEGEELAYSYEKGELHPTRIPDGSRIRYDAGGNAVEVKSPGGRTMGLTYDACGRLLSILKEDVTVMELTYDASGRVSALQTFGKKTEYFYNKEGWRIRKKEEGKETAYGYDEAGRLLWEKERDEAGALLKERRYQQKQKKEEDSSCISRYPNGKIRSVEDAMGTVLRYEYDAMGHLNRILRGESVHQSVKHNAKGQVTEVCDGEGNRRSYHYDADGLLDVHTDEDGNTSRYTYDLLGRLIKASQEGTPPIHYTYDGSGRMSCVEQDGERILLPEQGLREEETLPREERDEQGRLTVLRFPGGIHRHIDYTEEGMTERLTVMDGNGLLHRRHYAYDRRGNCTSVTREGRLRPEENGTTSYAYDVLDRLTETRIDEETVARYAYDAYGNRTYFWDRGKETFYTYDRLDRLIEERSGKGIRTYGYDRRGSLLWVKEDGETVVSCVYDGRGNLVRKEEKGCITGYRYDALNRRREKSVTQDGESRVTYYRHDPTRRIHSLREVHREGKRMRLIYGTDGFLTRTEEEGETLHHITDSNGTPLFSFTEKGEVKESFSYDEFGRSSERSSLPIGYGGYEEEGDGTFLAGCRYYVPRLGRFLSKDRLGGTIRESQSQNPYLYVRNNPLTYTDPDGLSPVRTVLPPYVTGEAVPSASIPYAAAAQGNLGQMPVSAGGCTGDNYMDRVSRQLAYGKFTDEVTLLGTTIELLLGISDLDLPMDIRDITADFVKWENSWSHAGWTLVDIIGLVPIVGAIKYVDELAVLGKRGLKYLGEAWNGIRKEVKQIGELDAFKKIKNFFTGGGDKGIKEAGDAVEGAVKGGSKVAKYTDIEIKKIVQEVKGDSIKSNPLRQAYEQEVKNLSNVAKELLDQGKSTEEVARTVYQMRRDLGIKYKDATPEVLREYIYEINQSRYKDPLGPSFDKLNESKTYGQIIESASRPNNDVDKLLSGFEDWLKEK</sequence>
<comment type="caution">
    <text evidence="5">The sequence shown here is derived from an EMBL/GenBank/DDBJ whole genome shotgun (WGS) entry which is preliminary data.</text>
</comment>
<dbReference type="OrthoDB" id="41445at2"/>
<dbReference type="Pfam" id="PF25023">
    <property type="entry name" value="TEN_YD-shell"/>
    <property type="match status" value="4"/>
</dbReference>
<name>A0A4R1QLM6_9FIRM</name>
<keyword evidence="1" id="KW-0677">Repeat</keyword>
<dbReference type="Gene3D" id="2.180.10.10">
    <property type="entry name" value="RHS repeat-associated core"/>
    <property type="match status" value="4"/>
</dbReference>
<feature type="domain" description="Teneurin-like YD-shell" evidence="4">
    <location>
        <begin position="992"/>
        <end position="1296"/>
    </location>
</feature>
<dbReference type="InterPro" id="IPR006530">
    <property type="entry name" value="YD"/>
</dbReference>
<dbReference type="STRING" id="1469948.GCA_000732725_03315"/>
<feature type="domain" description="Teneurin-like YD-shell" evidence="4">
    <location>
        <begin position="704"/>
        <end position="794"/>
    </location>
</feature>
<feature type="domain" description="Teneurin-like YD-shell" evidence="4">
    <location>
        <begin position="499"/>
        <end position="695"/>
    </location>
</feature>
<dbReference type="RefSeq" id="WP_035315810.1">
    <property type="nucleotide sequence ID" value="NZ_JPNB01000002.1"/>
</dbReference>
<dbReference type="InterPro" id="IPR045351">
    <property type="entry name" value="DUF6531"/>
</dbReference>
<dbReference type="Pfam" id="PF20148">
    <property type="entry name" value="DUF6531"/>
    <property type="match status" value="1"/>
</dbReference>
<dbReference type="SUPFAM" id="SSF69304">
    <property type="entry name" value="Tricorn protease N-terminal domain"/>
    <property type="match status" value="1"/>
</dbReference>
<dbReference type="InterPro" id="IPR050708">
    <property type="entry name" value="T6SS_VgrG/RHS"/>
</dbReference>
<dbReference type="Proteomes" id="UP000295718">
    <property type="component" value="Unassembled WGS sequence"/>
</dbReference>
<dbReference type="InterPro" id="IPR022385">
    <property type="entry name" value="Rhs_assc_core"/>
</dbReference>
<dbReference type="InterPro" id="IPR056823">
    <property type="entry name" value="TEN-like_YD-shell"/>
</dbReference>
<evidence type="ECO:0000313" key="6">
    <source>
        <dbReference type="Proteomes" id="UP000295718"/>
    </source>
</evidence>
<evidence type="ECO:0000259" key="3">
    <source>
        <dbReference type="Pfam" id="PF20148"/>
    </source>
</evidence>
<keyword evidence="6" id="KW-1185">Reference proteome</keyword>
<reference evidence="5 6" key="1">
    <citation type="submission" date="2019-03" db="EMBL/GenBank/DDBJ databases">
        <title>Genomic Encyclopedia of Type Strains, Phase IV (KMG-IV): sequencing the most valuable type-strain genomes for metagenomic binning, comparative biology and taxonomic classification.</title>
        <authorList>
            <person name="Goeker M."/>
        </authorList>
    </citation>
    <scope>NUCLEOTIDE SEQUENCE [LARGE SCALE GENOMIC DNA]</scope>
    <source>
        <strain evidence="5 6">DSM 100556</strain>
    </source>
</reference>
<evidence type="ECO:0000256" key="1">
    <source>
        <dbReference type="ARBA" id="ARBA00022737"/>
    </source>
</evidence>
<gene>
    <name evidence="5" type="ORF">EDD76_11942</name>
</gene>
<evidence type="ECO:0000313" key="5">
    <source>
        <dbReference type="EMBL" id="TCL54619.1"/>
    </source>
</evidence>
<proteinExistence type="predicted"/>
<feature type="domain" description="Teneurin-like YD-shell" evidence="4">
    <location>
        <begin position="830"/>
        <end position="940"/>
    </location>
</feature>
<dbReference type="EMBL" id="SLUO01000019">
    <property type="protein sequence ID" value="TCL54619.1"/>
    <property type="molecule type" value="Genomic_DNA"/>
</dbReference>
<protein>
    <submittedName>
        <fullName evidence="5">RHS repeat-associated protein</fullName>
    </submittedName>
</protein>
<dbReference type="PANTHER" id="PTHR32305:SF15">
    <property type="entry name" value="PROTEIN RHSA-RELATED"/>
    <property type="match status" value="1"/>
</dbReference>
<evidence type="ECO:0000256" key="2">
    <source>
        <dbReference type="SAM" id="MobiDB-lite"/>
    </source>
</evidence>
<dbReference type="NCBIfam" id="TIGR01643">
    <property type="entry name" value="YD_repeat_2x"/>
    <property type="match status" value="5"/>
</dbReference>
<feature type="domain" description="DUF6531" evidence="3">
    <location>
        <begin position="179"/>
        <end position="250"/>
    </location>
</feature>
<dbReference type="PANTHER" id="PTHR32305">
    <property type="match status" value="1"/>
</dbReference>
<dbReference type="CDD" id="cd20744">
    <property type="entry name" value="FIX_AHH_RhsA-like"/>
    <property type="match status" value="1"/>
</dbReference>